<dbReference type="InterPro" id="IPR000033">
    <property type="entry name" value="LDLR_classB_rpt"/>
</dbReference>
<dbReference type="InterPro" id="IPR051221">
    <property type="entry name" value="LDLR-related"/>
</dbReference>
<feature type="repeat" description="LDL-receptor class B" evidence="13">
    <location>
        <begin position="194"/>
        <end position="219"/>
    </location>
</feature>
<keyword evidence="3" id="KW-0254">Endocytosis</keyword>
<evidence type="ECO:0000256" key="4">
    <source>
        <dbReference type="ARBA" id="ARBA00022692"/>
    </source>
</evidence>
<protein>
    <submittedName>
        <fullName evidence="15">EGF-like domain-containing protein</fullName>
    </submittedName>
</protein>
<keyword evidence="14" id="KW-1185">Reference proteome</keyword>
<keyword evidence="9 12" id="KW-1015">Disulfide bond</keyword>
<organism evidence="14 15">
    <name type="scientific">Ascaris lumbricoides</name>
    <name type="common">Giant roundworm</name>
    <dbReference type="NCBI Taxonomy" id="6252"/>
    <lineage>
        <taxon>Eukaryota</taxon>
        <taxon>Metazoa</taxon>
        <taxon>Ecdysozoa</taxon>
        <taxon>Nematoda</taxon>
        <taxon>Chromadorea</taxon>
        <taxon>Rhabditida</taxon>
        <taxon>Spirurina</taxon>
        <taxon>Ascaridomorpha</taxon>
        <taxon>Ascaridoidea</taxon>
        <taxon>Ascarididae</taxon>
        <taxon>Ascaris</taxon>
    </lineage>
</organism>
<evidence type="ECO:0000256" key="10">
    <source>
        <dbReference type="ARBA" id="ARBA00023170"/>
    </source>
</evidence>
<dbReference type="SMART" id="SM00192">
    <property type="entry name" value="LDLa"/>
    <property type="match status" value="4"/>
</dbReference>
<evidence type="ECO:0000256" key="7">
    <source>
        <dbReference type="ARBA" id="ARBA00022989"/>
    </source>
</evidence>
<sequence length="599" mass="66791">MFADGERIVDAPIEPDVKASSPLKDSFPAIDNLQLFDVDINLRKIYFVTESPIGANISWFAMNQPSKQRLTCISLIFGPTKTKLPQTTVRHISDMKLDWLTQKLYFTTGRSGKIYTMDTQGEHIATVANGDWTYALALDPCAGLIFWSDSGYKISGGVYEPRIERANMAGGDRQVIIREGVSLPASIAVDFRDQRIYWADVNRLNIESADYDGNNRRTIGIGYRAKSLEIWGQWLYMSDPLANGIFRMNKVSLKCLKCCNDTGGDFETVVPDRRLPSTLHVFASEADTRTRMQFCNAQTSSLCKKDNEYRFIWIRNLWISSSIIFKDTGGDFETVVPDRRLPSTLHVFASEADTRTRMQFCNAQTSSLCKKDNGGCEQLCHVISTNTGTAASKVQCACNDSFELIALPGKDIATQCIPKDNARETCQPPYNFQCGDGACIALSDTCNGRPDCSDGSDEHPTYCNTRVCPERYYLCTNRRCIEVDRRCNNVDDCGDNSDELDCTSGSITCLPGQFACTNGHCINETKVCDGHNDCHDEKVSDENKDTCPNLPIDCRGVRIRCPNTNICIQPADLCDGYDDCGDKADENKLFCMNQPCATH</sequence>
<evidence type="ECO:0000256" key="3">
    <source>
        <dbReference type="ARBA" id="ARBA00022583"/>
    </source>
</evidence>
<keyword evidence="5" id="KW-0677">Repeat</keyword>
<dbReference type="Gene3D" id="4.10.400.10">
    <property type="entry name" value="Low-density Lipoprotein Receptor"/>
    <property type="match status" value="4"/>
</dbReference>
<evidence type="ECO:0000256" key="9">
    <source>
        <dbReference type="ARBA" id="ARBA00023157"/>
    </source>
</evidence>
<feature type="repeat" description="LDL-receptor class B" evidence="13">
    <location>
        <begin position="143"/>
        <end position="193"/>
    </location>
</feature>
<dbReference type="PROSITE" id="PS51120">
    <property type="entry name" value="LDLRB"/>
    <property type="match status" value="2"/>
</dbReference>
<dbReference type="Pfam" id="PF00058">
    <property type="entry name" value="Ldl_recept_b"/>
    <property type="match status" value="1"/>
</dbReference>
<feature type="disulfide bond" evidence="12">
    <location>
        <begin position="487"/>
        <end position="502"/>
    </location>
</feature>
<keyword evidence="7" id="KW-1133">Transmembrane helix</keyword>
<evidence type="ECO:0000313" key="15">
    <source>
        <dbReference type="WBParaSite" id="ALUE_0001887001-mRNA-1"/>
    </source>
</evidence>
<dbReference type="AlphaFoldDB" id="A0A0M3IJM6"/>
<dbReference type="PANTHER" id="PTHR22722:SF5">
    <property type="entry name" value="LOW-DENSITY LIPOPROTEIN RECEPTOR-RELATED PROTEIN 1B"/>
    <property type="match status" value="1"/>
</dbReference>
<name>A0A0M3IJM6_ASCLU</name>
<feature type="disulfide bond" evidence="12">
    <location>
        <begin position="516"/>
        <end position="534"/>
    </location>
</feature>
<evidence type="ECO:0000256" key="13">
    <source>
        <dbReference type="PROSITE-ProRule" id="PRU00461"/>
    </source>
</evidence>
<evidence type="ECO:0000313" key="14">
    <source>
        <dbReference type="Proteomes" id="UP000036681"/>
    </source>
</evidence>
<dbReference type="SMART" id="SM00135">
    <property type="entry name" value="LY"/>
    <property type="match status" value="3"/>
</dbReference>
<dbReference type="Gene3D" id="2.120.10.30">
    <property type="entry name" value="TolB, C-terminal domain"/>
    <property type="match status" value="2"/>
</dbReference>
<comment type="subcellular location">
    <subcellularLocation>
        <location evidence="1">Membrane</location>
        <topology evidence="1">Single-pass membrane protein</topology>
    </subcellularLocation>
</comment>
<feature type="disulfide bond" evidence="12">
    <location>
        <begin position="475"/>
        <end position="493"/>
    </location>
</feature>
<dbReference type="GO" id="GO:0006898">
    <property type="term" value="P:receptor-mediated endocytosis"/>
    <property type="evidence" value="ECO:0007669"/>
    <property type="project" value="TreeGrafter"/>
</dbReference>
<keyword evidence="11" id="KW-0325">Glycoprotein</keyword>
<keyword evidence="8" id="KW-0472">Membrane</keyword>
<comment type="caution">
    <text evidence="12">Lacks conserved residue(s) required for the propagation of feature annotation.</text>
</comment>
<dbReference type="SUPFAM" id="SSF57424">
    <property type="entry name" value="LDL receptor-like module"/>
    <property type="match status" value="4"/>
</dbReference>
<keyword evidence="6" id="KW-0106">Calcium</keyword>
<feature type="disulfide bond" evidence="12">
    <location>
        <begin position="434"/>
        <end position="452"/>
    </location>
</feature>
<dbReference type="PROSITE" id="PS50068">
    <property type="entry name" value="LDLRA_2"/>
    <property type="match status" value="4"/>
</dbReference>
<dbReference type="Pfam" id="PF00057">
    <property type="entry name" value="Ldl_recept_a"/>
    <property type="match status" value="3"/>
</dbReference>
<proteinExistence type="predicted"/>
<evidence type="ECO:0000256" key="5">
    <source>
        <dbReference type="ARBA" id="ARBA00022737"/>
    </source>
</evidence>
<evidence type="ECO:0000256" key="2">
    <source>
        <dbReference type="ARBA" id="ARBA00022536"/>
    </source>
</evidence>
<reference evidence="15" key="1">
    <citation type="submission" date="2017-02" db="UniProtKB">
        <authorList>
            <consortium name="WormBaseParasite"/>
        </authorList>
    </citation>
    <scope>IDENTIFICATION</scope>
</reference>
<dbReference type="WBParaSite" id="ALUE_0001887001-mRNA-1">
    <property type="protein sequence ID" value="ALUE_0001887001-mRNA-1"/>
    <property type="gene ID" value="ALUE_0001887001"/>
</dbReference>
<feature type="disulfide bond" evidence="12">
    <location>
        <begin position="468"/>
        <end position="480"/>
    </location>
</feature>
<dbReference type="InterPro" id="IPR023415">
    <property type="entry name" value="LDLR_class-A_CS"/>
</dbReference>
<dbReference type="PROSITE" id="PS01209">
    <property type="entry name" value="LDLRA_1"/>
    <property type="match status" value="2"/>
</dbReference>
<dbReference type="GO" id="GO:0042562">
    <property type="term" value="F:hormone binding"/>
    <property type="evidence" value="ECO:0007669"/>
    <property type="project" value="TreeGrafter"/>
</dbReference>
<dbReference type="InterPro" id="IPR036055">
    <property type="entry name" value="LDL_receptor-like_sf"/>
</dbReference>
<evidence type="ECO:0000256" key="8">
    <source>
        <dbReference type="ARBA" id="ARBA00023136"/>
    </source>
</evidence>
<dbReference type="PRINTS" id="PR00261">
    <property type="entry name" value="LDLRECEPTOR"/>
</dbReference>
<keyword evidence="4" id="KW-0812">Transmembrane</keyword>
<dbReference type="SUPFAM" id="SSF63825">
    <property type="entry name" value="YWTD domain"/>
    <property type="match status" value="1"/>
</dbReference>
<dbReference type="Proteomes" id="UP000036681">
    <property type="component" value="Unplaced"/>
</dbReference>
<dbReference type="PANTHER" id="PTHR22722">
    <property type="entry name" value="LOW-DENSITY LIPOPROTEIN RECEPTOR-RELATED PROTEIN 2-RELATED"/>
    <property type="match status" value="1"/>
</dbReference>
<feature type="disulfide bond" evidence="12">
    <location>
        <begin position="509"/>
        <end position="521"/>
    </location>
</feature>
<dbReference type="GO" id="GO:0016324">
    <property type="term" value="C:apical plasma membrane"/>
    <property type="evidence" value="ECO:0007669"/>
    <property type="project" value="TreeGrafter"/>
</dbReference>
<accession>A0A0M3IJM6</accession>
<dbReference type="CDD" id="cd00112">
    <property type="entry name" value="LDLa"/>
    <property type="match status" value="4"/>
</dbReference>
<dbReference type="InterPro" id="IPR002172">
    <property type="entry name" value="LDrepeatLR_classA_rpt"/>
</dbReference>
<keyword evidence="10" id="KW-0675">Receptor</keyword>
<dbReference type="InterPro" id="IPR011042">
    <property type="entry name" value="6-blade_b-propeller_TolB-like"/>
</dbReference>
<keyword evidence="2" id="KW-0245">EGF-like domain</keyword>
<evidence type="ECO:0000256" key="12">
    <source>
        <dbReference type="PROSITE-ProRule" id="PRU00124"/>
    </source>
</evidence>
<evidence type="ECO:0000256" key="6">
    <source>
        <dbReference type="ARBA" id="ARBA00022837"/>
    </source>
</evidence>
<evidence type="ECO:0000256" key="1">
    <source>
        <dbReference type="ARBA" id="ARBA00004167"/>
    </source>
</evidence>
<evidence type="ECO:0000256" key="11">
    <source>
        <dbReference type="ARBA" id="ARBA00023180"/>
    </source>
</evidence>
<dbReference type="GO" id="GO:0043235">
    <property type="term" value="C:receptor complex"/>
    <property type="evidence" value="ECO:0007669"/>
    <property type="project" value="TreeGrafter"/>
</dbReference>